<sequence>MDLVPASNVSFDEQHILRRVRSTGDIPDIEPSPSRPSRRDRASRRSEGQHPPSPGAASALSVPSRAMVREGGMTRTIERPPPAFQLPRSTDLREVDRAPRQTNTGNHGHQRQPPIRHGPLGALLTFLGYQGRNAAARKEVVGLVWNISFAFVQFVVIITLLAFSAHHKSPTKPEFSEWDACERPLGAWDSIWLVRVALGAALSIWGFKRDRATRIFNERRQQATLDDLEIGRFGSRFASGAAAAADRPSFGRTDTATVTATASRGGSNSIQLPHTLLYTRLSLLTSLISLSWFLTAHILEYTSTNTCRHTSPHLWWLTFGILCILYLMILEIFLLGLLVFILGPIIYVAWSLVLLCLGRHPLQNPFYIKPEIGKLSKSVVDQIPLVLYIPAPPEDSAFHVPPTKGSPISVPQPIYTYPPASPTVSAVPPKRKRFAFLRKKEDKTKGSGEKKKPKGKAALDDPDHEKTWEDHWEAGDYPFVRLEGNRAACAICLMDFEEPKRVDGSKPLVVTEAQSETKKDEEENTGAEEVLRVDEITREDRETLHLEDAGEGAQPLRLLACGHVFHKTCLDPWLTDVSGRCPVCQRPVELPETKKPKKRRGNASRTNADNNTNNNPPSQ</sequence>
<keyword evidence="3" id="KW-0472">Membrane</keyword>
<evidence type="ECO:0000256" key="3">
    <source>
        <dbReference type="SAM" id="Phobius"/>
    </source>
</evidence>
<feature type="transmembrane region" description="Helical" evidence="3">
    <location>
        <begin position="277"/>
        <end position="294"/>
    </location>
</feature>
<feature type="compositionally biased region" description="Basic and acidic residues" evidence="2">
    <location>
        <begin position="37"/>
        <end position="48"/>
    </location>
</feature>
<dbReference type="PANTHER" id="PTHR22765:SF416">
    <property type="entry name" value="E3 UBIQUITIN-PROTEIN LIGASE GODZILLA"/>
    <property type="match status" value="1"/>
</dbReference>
<proteinExistence type="predicted"/>
<feature type="domain" description="RING-type" evidence="4">
    <location>
        <begin position="489"/>
        <end position="585"/>
    </location>
</feature>
<evidence type="ECO:0000256" key="1">
    <source>
        <dbReference type="PROSITE-ProRule" id="PRU00175"/>
    </source>
</evidence>
<organism evidence="5 6">
    <name type="scientific">Steccherinum ochraceum</name>
    <dbReference type="NCBI Taxonomy" id="92696"/>
    <lineage>
        <taxon>Eukaryota</taxon>
        <taxon>Fungi</taxon>
        <taxon>Dikarya</taxon>
        <taxon>Basidiomycota</taxon>
        <taxon>Agaricomycotina</taxon>
        <taxon>Agaricomycetes</taxon>
        <taxon>Polyporales</taxon>
        <taxon>Steccherinaceae</taxon>
        <taxon>Steccherinum</taxon>
    </lineage>
</organism>
<dbReference type="GO" id="GO:0006511">
    <property type="term" value="P:ubiquitin-dependent protein catabolic process"/>
    <property type="evidence" value="ECO:0007669"/>
    <property type="project" value="TreeGrafter"/>
</dbReference>
<dbReference type="Gene3D" id="3.30.40.10">
    <property type="entry name" value="Zinc/RING finger domain, C3HC4 (zinc finger)"/>
    <property type="match status" value="1"/>
</dbReference>
<feature type="transmembrane region" description="Helical" evidence="3">
    <location>
        <begin position="185"/>
        <end position="207"/>
    </location>
</feature>
<keyword evidence="3" id="KW-1133">Transmembrane helix</keyword>
<dbReference type="STRING" id="92696.A0A4R0S1P8"/>
<dbReference type="GO" id="GO:0008270">
    <property type="term" value="F:zinc ion binding"/>
    <property type="evidence" value="ECO:0007669"/>
    <property type="project" value="UniProtKB-KW"/>
</dbReference>
<feature type="compositionally biased region" description="Low complexity" evidence="2">
    <location>
        <begin position="603"/>
        <end position="619"/>
    </location>
</feature>
<feature type="region of interest" description="Disordered" evidence="2">
    <location>
        <begin position="589"/>
        <end position="619"/>
    </location>
</feature>
<accession>A0A4R0S1P8</accession>
<dbReference type="Pfam" id="PF13639">
    <property type="entry name" value="zf-RING_2"/>
    <property type="match status" value="1"/>
</dbReference>
<feature type="transmembrane region" description="Helical" evidence="3">
    <location>
        <begin position="337"/>
        <end position="355"/>
    </location>
</feature>
<dbReference type="OrthoDB" id="8062037at2759"/>
<dbReference type="AlphaFoldDB" id="A0A4R0S1P8"/>
<evidence type="ECO:0000259" key="4">
    <source>
        <dbReference type="PROSITE" id="PS50089"/>
    </source>
</evidence>
<dbReference type="CDD" id="cd16448">
    <property type="entry name" value="RING-H2"/>
    <property type="match status" value="1"/>
</dbReference>
<dbReference type="EMBL" id="RWJN01000008">
    <property type="protein sequence ID" value="TCD71238.1"/>
    <property type="molecule type" value="Genomic_DNA"/>
</dbReference>
<feature type="transmembrane region" description="Helical" evidence="3">
    <location>
        <begin position="140"/>
        <end position="165"/>
    </location>
</feature>
<dbReference type="PROSITE" id="PS50089">
    <property type="entry name" value="ZF_RING_2"/>
    <property type="match status" value="1"/>
</dbReference>
<keyword evidence="3" id="KW-0812">Transmembrane</keyword>
<feature type="transmembrane region" description="Helical" evidence="3">
    <location>
        <begin position="314"/>
        <end position="330"/>
    </location>
</feature>
<keyword evidence="6" id="KW-1185">Reference proteome</keyword>
<dbReference type="InterPro" id="IPR051826">
    <property type="entry name" value="E3_ubiquitin-ligase_domain"/>
</dbReference>
<dbReference type="GO" id="GO:0061630">
    <property type="term" value="F:ubiquitin protein ligase activity"/>
    <property type="evidence" value="ECO:0007669"/>
    <property type="project" value="TreeGrafter"/>
</dbReference>
<name>A0A4R0S1P8_9APHY</name>
<keyword evidence="1" id="KW-0862">Zinc</keyword>
<comment type="caution">
    <text evidence="5">The sequence shown here is derived from an EMBL/GenBank/DDBJ whole genome shotgun (WGS) entry which is preliminary data.</text>
</comment>
<evidence type="ECO:0000313" key="6">
    <source>
        <dbReference type="Proteomes" id="UP000292702"/>
    </source>
</evidence>
<keyword evidence="1" id="KW-0863">Zinc-finger</keyword>
<keyword evidence="1" id="KW-0479">Metal-binding</keyword>
<evidence type="ECO:0000256" key="2">
    <source>
        <dbReference type="SAM" id="MobiDB-lite"/>
    </source>
</evidence>
<dbReference type="InterPro" id="IPR001841">
    <property type="entry name" value="Znf_RING"/>
</dbReference>
<dbReference type="SUPFAM" id="SSF57850">
    <property type="entry name" value="RING/U-box"/>
    <property type="match status" value="1"/>
</dbReference>
<dbReference type="GO" id="GO:0005737">
    <property type="term" value="C:cytoplasm"/>
    <property type="evidence" value="ECO:0007669"/>
    <property type="project" value="TreeGrafter"/>
</dbReference>
<reference evidence="5 6" key="1">
    <citation type="submission" date="2018-11" db="EMBL/GenBank/DDBJ databases">
        <title>Genome assembly of Steccherinum ochraceum LE-BIN_3174, the white-rot fungus of the Steccherinaceae family (The Residual Polyporoid clade, Polyporales, Basidiomycota).</title>
        <authorList>
            <person name="Fedorova T.V."/>
            <person name="Glazunova O.A."/>
            <person name="Landesman E.O."/>
            <person name="Moiseenko K.V."/>
            <person name="Psurtseva N.V."/>
            <person name="Savinova O.S."/>
            <person name="Shakhova N.V."/>
            <person name="Tyazhelova T.V."/>
            <person name="Vasina D.V."/>
        </authorList>
    </citation>
    <scope>NUCLEOTIDE SEQUENCE [LARGE SCALE GENOMIC DNA]</scope>
    <source>
        <strain evidence="5 6">LE-BIN_3174</strain>
    </source>
</reference>
<protein>
    <recommendedName>
        <fullName evidence="4">RING-type domain-containing protein</fullName>
    </recommendedName>
</protein>
<feature type="region of interest" description="Disordered" evidence="2">
    <location>
        <begin position="18"/>
        <end position="94"/>
    </location>
</feature>
<feature type="region of interest" description="Disordered" evidence="2">
    <location>
        <begin position="438"/>
        <end position="465"/>
    </location>
</feature>
<gene>
    <name evidence="5" type="ORF">EIP91_011716</name>
</gene>
<dbReference type="Proteomes" id="UP000292702">
    <property type="component" value="Unassembled WGS sequence"/>
</dbReference>
<dbReference type="PANTHER" id="PTHR22765">
    <property type="entry name" value="RING FINGER AND PROTEASE ASSOCIATED DOMAIN-CONTAINING"/>
    <property type="match status" value="1"/>
</dbReference>
<feature type="compositionally biased region" description="Basic and acidic residues" evidence="2">
    <location>
        <begin position="438"/>
        <end position="450"/>
    </location>
</feature>
<evidence type="ECO:0000313" key="5">
    <source>
        <dbReference type="EMBL" id="TCD71238.1"/>
    </source>
</evidence>
<dbReference type="SMART" id="SM00184">
    <property type="entry name" value="RING"/>
    <property type="match status" value="1"/>
</dbReference>
<dbReference type="InterPro" id="IPR013083">
    <property type="entry name" value="Znf_RING/FYVE/PHD"/>
</dbReference>